<name>A0A392UZJ7_9FABA</name>
<dbReference type="Proteomes" id="UP000265520">
    <property type="component" value="Unassembled WGS sequence"/>
</dbReference>
<accession>A0A392UZJ7</accession>
<proteinExistence type="predicted"/>
<comment type="caution">
    <text evidence="1">The sequence shown here is derived from an EMBL/GenBank/DDBJ whole genome shotgun (WGS) entry which is preliminary data.</text>
</comment>
<evidence type="ECO:0000313" key="2">
    <source>
        <dbReference type="Proteomes" id="UP000265520"/>
    </source>
</evidence>
<dbReference type="AlphaFoldDB" id="A0A392UZJ7"/>
<reference evidence="1 2" key="1">
    <citation type="journal article" date="2018" name="Front. Plant Sci.">
        <title>Red Clover (Trifolium pratense) and Zigzag Clover (T. medium) - A Picture of Genomic Similarities and Differences.</title>
        <authorList>
            <person name="Dluhosova J."/>
            <person name="Istvanek J."/>
            <person name="Nedelnik J."/>
            <person name="Repkova J."/>
        </authorList>
    </citation>
    <scope>NUCLEOTIDE SEQUENCE [LARGE SCALE GENOMIC DNA]</scope>
    <source>
        <strain evidence="2">cv. 10/8</strain>
        <tissue evidence="1">Leaf</tissue>
    </source>
</reference>
<dbReference type="EMBL" id="LXQA010988614">
    <property type="protein sequence ID" value="MCI80135.1"/>
    <property type="molecule type" value="Genomic_DNA"/>
</dbReference>
<feature type="non-terminal residue" evidence="1">
    <location>
        <position position="53"/>
    </location>
</feature>
<protein>
    <submittedName>
        <fullName evidence="1">Uncharacterized protein</fullName>
    </submittedName>
</protein>
<sequence>MRAPRCRLVLWKTPPIWCHKVNTDGSVVNNIAACDGIFRDRFANHVGSFAQNL</sequence>
<evidence type="ECO:0000313" key="1">
    <source>
        <dbReference type="EMBL" id="MCI80135.1"/>
    </source>
</evidence>
<keyword evidence="2" id="KW-1185">Reference proteome</keyword>
<organism evidence="1 2">
    <name type="scientific">Trifolium medium</name>
    <dbReference type="NCBI Taxonomy" id="97028"/>
    <lineage>
        <taxon>Eukaryota</taxon>
        <taxon>Viridiplantae</taxon>
        <taxon>Streptophyta</taxon>
        <taxon>Embryophyta</taxon>
        <taxon>Tracheophyta</taxon>
        <taxon>Spermatophyta</taxon>
        <taxon>Magnoliopsida</taxon>
        <taxon>eudicotyledons</taxon>
        <taxon>Gunneridae</taxon>
        <taxon>Pentapetalae</taxon>
        <taxon>rosids</taxon>
        <taxon>fabids</taxon>
        <taxon>Fabales</taxon>
        <taxon>Fabaceae</taxon>
        <taxon>Papilionoideae</taxon>
        <taxon>50 kb inversion clade</taxon>
        <taxon>NPAAA clade</taxon>
        <taxon>Hologalegina</taxon>
        <taxon>IRL clade</taxon>
        <taxon>Trifolieae</taxon>
        <taxon>Trifolium</taxon>
    </lineage>
</organism>